<dbReference type="PANTHER" id="PTHR15415:SF7">
    <property type="entry name" value="MICOS COMPLEX SUBUNIT MIC60"/>
    <property type="match status" value="1"/>
</dbReference>
<name>A0AAU9JTE0_9CILI</name>
<sequence>MWQGTRRLFSTPIRPPTGGGGGKKVLAALVIAGITGAYGYFFVQENKQLSQVFRDMPQVRFQEDTKVEEKPKTLKTPEEFALNQVKGVNDRQKFMNFVSENLNGPKATKETTDSKKSLPETISAAKPEPLKKEAPVEKVQEEKVEKKEEKETVKETPKEEPEVIVHIVEFKQEAPQKLPEQAKKEEHHKVEIVDEPKEEQIIKLENPTKEEVQASLATEQPKESHDHAQHQESPKVSPHSEPPKANEHVHESSKETERVHEPEKATEHVHEPAKPTEHVHEPPKTSKSTSTEPEQHLHVEMPSQQEKSLINPEDLQKLNAHNIKDYLHKLKEDLKKEHEEKELRNFDIFFEKIQEIKRSIKAKANETIKKHEDDAKAVIELRDRDWKEILEREIYDAEQHFLAQAKIDETYVEQRTTLNLVERHEQEIHQINEDLKATTEDRIRQLHEILAKINDMEEIQKKYYSSILKLSQIQDLHIHIENLQKTMNCDKGSLTEDLAAIKKLAKDDQTIASALASIDDLYPEMIDNGIPTMSQLHKAFQESANKARKAALMKSKSIWSYVTANIAYYFVPPNVRTIDDNDTFSLLRDAELALERGDLKEFINSLESLKGFPREEVNDILKEVSLRQKLSNLLDVLSLESVSLVKQLVLIKS</sequence>
<evidence type="ECO:0000256" key="4">
    <source>
        <dbReference type="ARBA" id="ARBA00022792"/>
    </source>
</evidence>
<dbReference type="InterPro" id="IPR019133">
    <property type="entry name" value="MIC60"/>
</dbReference>
<dbReference type="GO" id="GO:0042407">
    <property type="term" value="P:cristae formation"/>
    <property type="evidence" value="ECO:0007669"/>
    <property type="project" value="TreeGrafter"/>
</dbReference>
<evidence type="ECO:0000256" key="6">
    <source>
        <dbReference type="ARBA" id="ARBA00023128"/>
    </source>
</evidence>
<feature type="region of interest" description="Disordered" evidence="8">
    <location>
        <begin position="1"/>
        <end position="21"/>
    </location>
</feature>
<evidence type="ECO:0000256" key="1">
    <source>
        <dbReference type="ARBA" id="ARBA00004273"/>
    </source>
</evidence>
<proteinExistence type="inferred from homology"/>
<feature type="compositionally biased region" description="Basic and acidic residues" evidence="8">
    <location>
        <begin position="107"/>
        <end position="118"/>
    </location>
</feature>
<keyword evidence="3 9" id="KW-0812">Transmembrane</keyword>
<keyword evidence="11" id="KW-1185">Reference proteome</keyword>
<dbReference type="GO" id="GO:0061617">
    <property type="term" value="C:MICOS complex"/>
    <property type="evidence" value="ECO:0007669"/>
    <property type="project" value="TreeGrafter"/>
</dbReference>
<evidence type="ECO:0000256" key="2">
    <source>
        <dbReference type="ARBA" id="ARBA00010877"/>
    </source>
</evidence>
<dbReference type="PANTHER" id="PTHR15415">
    <property type="entry name" value="MITOFILIN"/>
    <property type="match status" value="1"/>
</dbReference>
<feature type="compositionally biased region" description="Basic and acidic residues" evidence="8">
    <location>
        <begin position="241"/>
        <end position="284"/>
    </location>
</feature>
<keyword evidence="6" id="KW-0496">Mitochondrion</keyword>
<evidence type="ECO:0000313" key="10">
    <source>
        <dbReference type="EMBL" id="CAG9326722.1"/>
    </source>
</evidence>
<reference evidence="10" key="1">
    <citation type="submission" date="2021-09" db="EMBL/GenBank/DDBJ databases">
        <authorList>
            <consortium name="AG Swart"/>
            <person name="Singh M."/>
            <person name="Singh A."/>
            <person name="Seah K."/>
            <person name="Emmerich C."/>
        </authorList>
    </citation>
    <scope>NUCLEOTIDE SEQUENCE</scope>
    <source>
        <strain evidence="10">ATCC30299</strain>
    </source>
</reference>
<comment type="subcellular location">
    <subcellularLocation>
        <location evidence="1">Mitochondrion inner membrane</location>
    </subcellularLocation>
</comment>
<comment type="caution">
    <text evidence="10">The sequence shown here is derived from an EMBL/GenBank/DDBJ whole genome shotgun (WGS) entry which is preliminary data.</text>
</comment>
<dbReference type="Pfam" id="PF09731">
    <property type="entry name" value="Mitofilin"/>
    <property type="match status" value="1"/>
</dbReference>
<feature type="compositionally biased region" description="Basic and acidic residues" evidence="8">
    <location>
        <begin position="220"/>
        <end position="233"/>
    </location>
</feature>
<organism evidence="10 11">
    <name type="scientific">Blepharisma stoltei</name>
    <dbReference type="NCBI Taxonomy" id="1481888"/>
    <lineage>
        <taxon>Eukaryota</taxon>
        <taxon>Sar</taxon>
        <taxon>Alveolata</taxon>
        <taxon>Ciliophora</taxon>
        <taxon>Postciliodesmatophora</taxon>
        <taxon>Heterotrichea</taxon>
        <taxon>Heterotrichida</taxon>
        <taxon>Blepharismidae</taxon>
        <taxon>Blepharisma</taxon>
    </lineage>
</organism>
<evidence type="ECO:0000256" key="8">
    <source>
        <dbReference type="SAM" id="MobiDB-lite"/>
    </source>
</evidence>
<evidence type="ECO:0000256" key="3">
    <source>
        <dbReference type="ARBA" id="ARBA00022692"/>
    </source>
</evidence>
<keyword evidence="4" id="KW-0999">Mitochondrion inner membrane</keyword>
<evidence type="ECO:0000256" key="7">
    <source>
        <dbReference type="ARBA" id="ARBA00023136"/>
    </source>
</evidence>
<protein>
    <recommendedName>
        <fullName evidence="12">Mitofilin</fullName>
    </recommendedName>
</protein>
<evidence type="ECO:0008006" key="12">
    <source>
        <dbReference type="Google" id="ProtNLM"/>
    </source>
</evidence>
<dbReference type="AlphaFoldDB" id="A0AAU9JTE0"/>
<evidence type="ECO:0000256" key="9">
    <source>
        <dbReference type="SAM" id="Phobius"/>
    </source>
</evidence>
<comment type="similarity">
    <text evidence="2">Belongs to the MICOS complex subunit Mic60 family.</text>
</comment>
<gene>
    <name evidence="10" type="ORF">BSTOLATCC_MIC41990</name>
</gene>
<feature type="transmembrane region" description="Helical" evidence="9">
    <location>
        <begin position="25"/>
        <end position="43"/>
    </location>
</feature>
<evidence type="ECO:0000256" key="5">
    <source>
        <dbReference type="ARBA" id="ARBA00022989"/>
    </source>
</evidence>
<evidence type="ECO:0000313" key="11">
    <source>
        <dbReference type="Proteomes" id="UP001162131"/>
    </source>
</evidence>
<keyword evidence="7 9" id="KW-0472">Membrane</keyword>
<feature type="compositionally biased region" description="Basic and acidic residues" evidence="8">
    <location>
        <begin position="128"/>
        <end position="212"/>
    </location>
</feature>
<keyword evidence="5 9" id="KW-1133">Transmembrane helix</keyword>
<dbReference type="EMBL" id="CAJZBQ010000041">
    <property type="protein sequence ID" value="CAG9326722.1"/>
    <property type="molecule type" value="Genomic_DNA"/>
</dbReference>
<feature type="region of interest" description="Disordered" evidence="8">
    <location>
        <begin position="103"/>
        <end position="307"/>
    </location>
</feature>
<dbReference type="Proteomes" id="UP001162131">
    <property type="component" value="Unassembled WGS sequence"/>
</dbReference>
<accession>A0AAU9JTE0</accession>